<dbReference type="GO" id="GO:0032259">
    <property type="term" value="P:methylation"/>
    <property type="evidence" value="ECO:0007669"/>
    <property type="project" value="UniProtKB-KW"/>
</dbReference>
<dbReference type="PANTHER" id="PTHR43712">
    <property type="entry name" value="PUTATIVE (AFU_ORTHOLOGUE AFUA_4G14580)-RELATED"/>
    <property type="match status" value="1"/>
</dbReference>
<protein>
    <recommendedName>
        <fullName evidence="4">O-methyltransferase C-terminal domain-containing protein</fullName>
    </recommendedName>
</protein>
<dbReference type="InterPro" id="IPR001077">
    <property type="entry name" value="COMT_C"/>
</dbReference>
<dbReference type="Proteomes" id="UP001140453">
    <property type="component" value="Unassembled WGS sequence"/>
</dbReference>
<evidence type="ECO:0000256" key="2">
    <source>
        <dbReference type="ARBA" id="ARBA00022679"/>
    </source>
</evidence>
<dbReference type="InterPro" id="IPR016461">
    <property type="entry name" value="COMT-like"/>
</dbReference>
<comment type="caution">
    <text evidence="5">The sequence shown here is derived from an EMBL/GenBank/DDBJ whole genome shotgun (WGS) entry which is preliminary data.</text>
</comment>
<reference evidence="5" key="1">
    <citation type="submission" date="2022-10" db="EMBL/GenBank/DDBJ databases">
        <title>Tapping the CABI collections for fungal endophytes: first genome assemblies for Collariella, Neodidymelliopsis, Ascochyta clinopodiicola, Didymella pomorum, Didymosphaeria variabile, Neocosmospora piperis and Neocucurbitaria cava.</title>
        <authorList>
            <person name="Hill R."/>
        </authorList>
    </citation>
    <scope>NUCLEOTIDE SEQUENCE</scope>
    <source>
        <strain evidence="5">IMI 355082</strain>
    </source>
</reference>
<dbReference type="PROSITE" id="PS51683">
    <property type="entry name" value="SAM_OMT_II"/>
    <property type="match status" value="1"/>
</dbReference>
<evidence type="ECO:0000256" key="1">
    <source>
        <dbReference type="ARBA" id="ARBA00022603"/>
    </source>
</evidence>
<evidence type="ECO:0000259" key="4">
    <source>
        <dbReference type="Pfam" id="PF00891"/>
    </source>
</evidence>
<sequence length="214" mass="24531">MFEWMSEHPEDLCHFNRYMTLSRQLSKRSWLDVYPVAAEAADWPAEQPLFVDAGGALGHQCAKFKEEYPNLSGRVVLQDLPHTIQRALCTPGVENMVHDLFDPQPIIGAKFYYLGRVLHDLPVHRVRRMLEMTKQAMGPSSRLLIDEMVIPEVGVSEKAAARDWTVGSCLASKERTEAEWREVLEEVGLDLVHTYIYIPTTYESVMDVRLRETV</sequence>
<name>A0A9W8YJA3_9PEZI</name>
<dbReference type="GO" id="GO:0008171">
    <property type="term" value="F:O-methyltransferase activity"/>
    <property type="evidence" value="ECO:0007669"/>
    <property type="project" value="InterPro"/>
</dbReference>
<evidence type="ECO:0000256" key="3">
    <source>
        <dbReference type="ARBA" id="ARBA00022691"/>
    </source>
</evidence>
<keyword evidence="2" id="KW-0808">Transferase</keyword>
<keyword evidence="1" id="KW-0489">Methyltransferase</keyword>
<dbReference type="Gene3D" id="3.40.50.150">
    <property type="entry name" value="Vaccinia Virus protein VP39"/>
    <property type="match status" value="1"/>
</dbReference>
<dbReference type="InterPro" id="IPR029063">
    <property type="entry name" value="SAM-dependent_MTases_sf"/>
</dbReference>
<dbReference type="OrthoDB" id="2410195at2759"/>
<dbReference type="SUPFAM" id="SSF53335">
    <property type="entry name" value="S-adenosyl-L-methionine-dependent methyltransferases"/>
    <property type="match status" value="1"/>
</dbReference>
<dbReference type="EMBL" id="JAPEVB010000006">
    <property type="protein sequence ID" value="KAJ4386325.1"/>
    <property type="molecule type" value="Genomic_DNA"/>
</dbReference>
<evidence type="ECO:0000313" key="5">
    <source>
        <dbReference type="EMBL" id="KAJ4386325.1"/>
    </source>
</evidence>
<accession>A0A9W8YJA3</accession>
<keyword evidence="3" id="KW-0949">S-adenosyl-L-methionine</keyword>
<dbReference type="Pfam" id="PF00891">
    <property type="entry name" value="Methyltransf_2"/>
    <property type="match status" value="1"/>
</dbReference>
<evidence type="ECO:0000313" key="6">
    <source>
        <dbReference type="Proteomes" id="UP001140453"/>
    </source>
</evidence>
<dbReference type="AlphaFoldDB" id="A0A9W8YJA3"/>
<keyword evidence="6" id="KW-1185">Reference proteome</keyword>
<gene>
    <name evidence="5" type="ORF">N0V93_009219</name>
</gene>
<feature type="domain" description="O-methyltransferase C-terminal" evidence="4">
    <location>
        <begin position="5"/>
        <end position="188"/>
    </location>
</feature>
<proteinExistence type="predicted"/>
<dbReference type="PANTHER" id="PTHR43712:SF4">
    <property type="entry name" value="O-METHYLTRANSFERASE DOMAIN-CONTAINING PROTEIN"/>
    <property type="match status" value="1"/>
</dbReference>
<organism evidence="5 6">
    <name type="scientific">Gnomoniopsis smithogilvyi</name>
    <dbReference type="NCBI Taxonomy" id="1191159"/>
    <lineage>
        <taxon>Eukaryota</taxon>
        <taxon>Fungi</taxon>
        <taxon>Dikarya</taxon>
        <taxon>Ascomycota</taxon>
        <taxon>Pezizomycotina</taxon>
        <taxon>Sordariomycetes</taxon>
        <taxon>Sordariomycetidae</taxon>
        <taxon>Diaporthales</taxon>
        <taxon>Gnomoniaceae</taxon>
        <taxon>Gnomoniopsis</taxon>
    </lineage>
</organism>